<dbReference type="RefSeq" id="WP_194955717.1">
    <property type="nucleotide sequence ID" value="NZ_CP009885.1"/>
</dbReference>
<dbReference type="InterPro" id="IPR032692">
    <property type="entry name" value="YccS_N"/>
</dbReference>
<dbReference type="Pfam" id="PF13515">
    <property type="entry name" value="FUSC_2"/>
    <property type="match status" value="1"/>
</dbReference>
<feature type="domain" description="Integral membrane bound transporter" evidence="9">
    <location>
        <begin position="415"/>
        <end position="536"/>
    </location>
</feature>
<keyword evidence="2" id="KW-1003">Cell membrane</keyword>
<sequence length="740" mass="83054">MSNSIRSWISNLKFRFNHLWTHEKTSYFLRVLIALSVTVAICWKKEHLDAVGSLFLGIIASAIAETDDNWLGRSKAVLLSLLCFAGAGASVVFLFPHPGWFVLSMAISTFALTLLGALGERYALIAQATVAFAIYAMIDVDRGRDQPWHGVTLLMIGATWYGVLSILWVLLFANRPVRERLSRLFEELGHYLQLKADLLEPVRQSDLYAIRLALSEQNARVVTALNDVKDVIISRFGRSGRPGMRSGVYFRLYYMAQEFHERASSSHYPYEALTEAFFHSDILYRCQRLLSLQGILCAGLGKAIQLGRPFVYGEDTSLASEDLYKSLNFLKTRTKAAQKRLLGALDLLVSNLQTIERRLFEAAQLDTATEQMDMRLSDSSPHSLSEMITRLGEQLTPNSILFRHGLRMAIALSVGYLVVHLMTTINGYWILLTTAFVCRPHYDATRLRLIQRILGTLLGLVIAWVLMQLFSSITLHLLFALLSTLVFILTRTERYMVGTTAVTAMALFCFSLIGDGFVMIWPRLLDTLIGCAIAAAAAFLILPDWQGRRLHKICAHVIDTCKNYLEKVLEYYRDQPVDDLEYRIARRDMNNADAALSAALAHTLREPGRYRRNLDTGFRFLALTNTLLGHLSALGAHRAPLADVSNTAQLDEASAYVGEGLQAIARALEKRKAPSIMKETQIEQELIDALEAIKESEDRTRHLLAIQLALLLRLLPQLRAGVTALMQPTPTEDNQELTTT</sequence>
<dbReference type="InterPro" id="IPR049453">
    <property type="entry name" value="Memb_transporter_dom"/>
</dbReference>
<feature type="transmembrane region" description="Helical" evidence="7">
    <location>
        <begin position="122"/>
        <end position="138"/>
    </location>
</feature>
<evidence type="ECO:0000259" key="8">
    <source>
        <dbReference type="Pfam" id="PF12805"/>
    </source>
</evidence>
<accession>A0ABC8AGR0</accession>
<feature type="transmembrane region" description="Helical" evidence="7">
    <location>
        <begin position="47"/>
        <end position="64"/>
    </location>
</feature>
<feature type="transmembrane region" description="Helical" evidence="7">
    <location>
        <begin position="495"/>
        <end position="514"/>
    </location>
</feature>
<dbReference type="NCBIfam" id="TIGR01666">
    <property type="entry name" value="YCCS"/>
    <property type="match status" value="1"/>
</dbReference>
<evidence type="ECO:0000256" key="3">
    <source>
        <dbReference type="ARBA" id="ARBA00022692"/>
    </source>
</evidence>
<dbReference type="Pfam" id="PF12805">
    <property type="entry name" value="FUSC-like"/>
    <property type="match status" value="1"/>
</dbReference>
<keyword evidence="4 7" id="KW-1133">Transmembrane helix</keyword>
<name>A0ABC8AGR0_XYLFS</name>
<evidence type="ECO:0000256" key="1">
    <source>
        <dbReference type="ARBA" id="ARBA00004651"/>
    </source>
</evidence>
<evidence type="ECO:0000256" key="2">
    <source>
        <dbReference type="ARBA" id="ARBA00022475"/>
    </source>
</evidence>
<evidence type="ECO:0000256" key="4">
    <source>
        <dbReference type="ARBA" id="ARBA00022989"/>
    </source>
</evidence>
<keyword evidence="3 7" id="KW-0812">Transmembrane</keyword>
<feature type="transmembrane region" description="Helical" evidence="7">
    <location>
        <begin position="150"/>
        <end position="173"/>
    </location>
</feature>
<organism evidence="10 11">
    <name type="scientific">Xylella fastidiosa</name>
    <dbReference type="NCBI Taxonomy" id="2371"/>
    <lineage>
        <taxon>Bacteria</taxon>
        <taxon>Pseudomonadati</taxon>
        <taxon>Pseudomonadota</taxon>
        <taxon>Gammaproteobacteria</taxon>
        <taxon>Lysobacterales</taxon>
        <taxon>Lysobacteraceae</taxon>
        <taxon>Xylella</taxon>
    </lineage>
</organism>
<dbReference type="PANTHER" id="PTHR30509">
    <property type="entry name" value="P-HYDROXYBENZOIC ACID EFFLUX PUMP SUBUNIT-RELATED"/>
    <property type="match status" value="1"/>
</dbReference>
<evidence type="ECO:0000256" key="5">
    <source>
        <dbReference type="ARBA" id="ARBA00023136"/>
    </source>
</evidence>
<feature type="transmembrane region" description="Helical" evidence="7">
    <location>
        <begin position="76"/>
        <end position="94"/>
    </location>
</feature>
<evidence type="ECO:0000256" key="6">
    <source>
        <dbReference type="ARBA" id="ARBA00043993"/>
    </source>
</evidence>
<comment type="similarity">
    <text evidence="6">Belongs to the YccS/YhfK family.</text>
</comment>
<dbReference type="PANTHER" id="PTHR30509:SF8">
    <property type="entry name" value="INNER MEMBRANE PROTEIN YCCS"/>
    <property type="match status" value="1"/>
</dbReference>
<dbReference type="EMBL" id="CP009885">
    <property type="protein sequence ID" value="ALR07708.2"/>
    <property type="molecule type" value="Genomic_DNA"/>
</dbReference>
<dbReference type="InterPro" id="IPR010020">
    <property type="entry name" value="Integral_membrane_YCCS_YHJK"/>
</dbReference>
<evidence type="ECO:0000259" key="9">
    <source>
        <dbReference type="Pfam" id="PF13515"/>
    </source>
</evidence>
<evidence type="ECO:0000313" key="11">
    <source>
        <dbReference type="Proteomes" id="UP000196980"/>
    </source>
</evidence>
<comment type="subcellular location">
    <subcellularLocation>
        <location evidence="1">Cell membrane</location>
        <topology evidence="1">Multi-pass membrane protein</topology>
    </subcellularLocation>
</comment>
<dbReference type="GO" id="GO:0005886">
    <property type="term" value="C:plasma membrane"/>
    <property type="evidence" value="ECO:0007669"/>
    <property type="project" value="UniProtKB-SubCell"/>
</dbReference>
<dbReference type="NCBIfam" id="TIGR01667">
    <property type="entry name" value="YCCS_YHFK"/>
    <property type="match status" value="1"/>
</dbReference>
<proteinExistence type="inferred from homology"/>
<keyword evidence="5 7" id="KW-0472">Membrane</keyword>
<feature type="transmembrane region" description="Helical" evidence="7">
    <location>
        <begin position="100"/>
        <end position="117"/>
    </location>
</feature>
<dbReference type="InterPro" id="IPR010019">
    <property type="entry name" value="Integral_membrane_YccS"/>
</dbReference>
<feature type="transmembrane region" description="Helical" evidence="7">
    <location>
        <begin position="520"/>
        <end position="542"/>
    </location>
</feature>
<dbReference type="KEGG" id="xfh:XFHB_05485"/>
<gene>
    <name evidence="10" type="primary">yccS</name>
    <name evidence="10" type="ORF">XFHB_05485</name>
</gene>
<evidence type="ECO:0000313" key="10">
    <source>
        <dbReference type="EMBL" id="ALR07708.2"/>
    </source>
</evidence>
<dbReference type="AlphaFoldDB" id="A0ABC8AGR0"/>
<feature type="transmembrane region" description="Helical" evidence="7">
    <location>
        <begin position="25"/>
        <end position="41"/>
    </location>
</feature>
<dbReference type="Proteomes" id="UP000196980">
    <property type="component" value="Chromosome"/>
</dbReference>
<feature type="domain" description="Integral membrane protein YccS N-terminal" evidence="8">
    <location>
        <begin position="77"/>
        <end position="359"/>
    </location>
</feature>
<protein>
    <submittedName>
        <fullName evidence="10">TIGR01666 family membrane protein</fullName>
    </submittedName>
</protein>
<reference evidence="11" key="1">
    <citation type="submission" date="2014-11" db="EMBL/GenBank/DDBJ databases">
        <title>Xylella fastidiosa Hib4 Genome Sequencing.</title>
        <authorList>
            <person name="Pierry P.M."/>
            <person name="da Silva A.M."/>
        </authorList>
    </citation>
    <scope>NUCLEOTIDE SEQUENCE [LARGE SCALE GENOMIC DNA]</scope>
    <source>
        <strain evidence="11">Hib4</strain>
    </source>
</reference>
<evidence type="ECO:0000256" key="7">
    <source>
        <dbReference type="SAM" id="Phobius"/>
    </source>
</evidence>